<dbReference type="Gene3D" id="3.30.70.270">
    <property type="match status" value="1"/>
</dbReference>
<dbReference type="SUPFAM" id="SSF55073">
    <property type="entry name" value="Nucleotide cyclase"/>
    <property type="match status" value="1"/>
</dbReference>
<organism evidence="2 3">
    <name type="scientific">Rhizobium herbae</name>
    <dbReference type="NCBI Taxonomy" id="508661"/>
    <lineage>
        <taxon>Bacteria</taxon>
        <taxon>Pseudomonadati</taxon>
        <taxon>Pseudomonadota</taxon>
        <taxon>Alphaproteobacteria</taxon>
        <taxon>Hyphomicrobiales</taxon>
        <taxon>Rhizobiaceae</taxon>
        <taxon>Rhizobium/Agrobacterium group</taxon>
        <taxon>Rhizobium</taxon>
    </lineage>
</organism>
<dbReference type="SUPFAM" id="SSF55785">
    <property type="entry name" value="PYP-like sensor domain (PAS domain)"/>
    <property type="match status" value="1"/>
</dbReference>
<dbReference type="EMBL" id="JAGGJV010000005">
    <property type="protein sequence ID" value="MBP1859492.1"/>
    <property type="molecule type" value="Genomic_DNA"/>
</dbReference>
<keyword evidence="3" id="KW-1185">Reference proteome</keyword>
<name>A0ABS4ENF9_9HYPH</name>
<dbReference type="NCBIfam" id="TIGR00229">
    <property type="entry name" value="sensory_box"/>
    <property type="match status" value="1"/>
</dbReference>
<dbReference type="SMART" id="SM00267">
    <property type="entry name" value="GGDEF"/>
    <property type="match status" value="1"/>
</dbReference>
<dbReference type="NCBIfam" id="TIGR00254">
    <property type="entry name" value="GGDEF"/>
    <property type="match status" value="1"/>
</dbReference>
<dbReference type="RefSeq" id="WP_234937356.1">
    <property type="nucleotide sequence ID" value="NZ_JAGGJV010000005.1"/>
</dbReference>
<dbReference type="InterPro" id="IPR035965">
    <property type="entry name" value="PAS-like_dom_sf"/>
</dbReference>
<dbReference type="CDD" id="cd01949">
    <property type="entry name" value="GGDEF"/>
    <property type="match status" value="1"/>
</dbReference>
<reference evidence="2 3" key="1">
    <citation type="submission" date="2021-03" db="EMBL/GenBank/DDBJ databases">
        <title>Genomic Encyclopedia of Type Strains, Phase IV (KMG-IV): sequencing the most valuable type-strain genomes for metagenomic binning, comparative biology and taxonomic classification.</title>
        <authorList>
            <person name="Goeker M."/>
        </authorList>
    </citation>
    <scope>NUCLEOTIDE SEQUENCE [LARGE SCALE GENOMIC DNA]</scope>
    <source>
        <strain evidence="2 3">DSM 26427</strain>
    </source>
</reference>
<sequence length="326" mass="35893">MEDEDILPPAVLASMLMRMFEFAPIAMAITTSDAKTSSYAKVNDAYLRLTGLKWENIRGKKLTSDGAAIDNPARDRRHRLLAEEGAYELEEVDIAYADGTVIPTLISAQRTVIDGVSFDVEVIVDVSARVRQQREIENALKTSARTDTLSGLPNRACFDEVVADSVARSMLNDRKLALAFIDLNGFKTVNDTMGHAAGDEVLRTIASRLRESFRATDFIARIGGDEFVVLLDIDLKLAADVQQNIQDAMERVFKPIAIDGKVTFTGAAVGVTFLQADDTPASFVKRADEYMYIAKTTEQRVAVVCFGQILETGSMPSRKTRRNEAV</sequence>
<evidence type="ECO:0000313" key="2">
    <source>
        <dbReference type="EMBL" id="MBP1859492.1"/>
    </source>
</evidence>
<evidence type="ECO:0000313" key="3">
    <source>
        <dbReference type="Proteomes" id="UP000823786"/>
    </source>
</evidence>
<dbReference type="InterPro" id="IPR052163">
    <property type="entry name" value="DGC-Regulatory_Protein"/>
</dbReference>
<dbReference type="PANTHER" id="PTHR46663:SF2">
    <property type="entry name" value="GGDEF DOMAIN-CONTAINING PROTEIN"/>
    <property type="match status" value="1"/>
</dbReference>
<dbReference type="InterPro" id="IPR029787">
    <property type="entry name" value="Nucleotide_cyclase"/>
</dbReference>
<dbReference type="Proteomes" id="UP000823786">
    <property type="component" value="Unassembled WGS sequence"/>
</dbReference>
<dbReference type="InterPro" id="IPR043128">
    <property type="entry name" value="Rev_trsase/Diguanyl_cyclase"/>
</dbReference>
<dbReference type="Pfam" id="PF00990">
    <property type="entry name" value="GGDEF"/>
    <property type="match status" value="1"/>
</dbReference>
<evidence type="ECO:0000259" key="1">
    <source>
        <dbReference type="PROSITE" id="PS50887"/>
    </source>
</evidence>
<comment type="caution">
    <text evidence="2">The sequence shown here is derived from an EMBL/GenBank/DDBJ whole genome shotgun (WGS) entry which is preliminary data.</text>
</comment>
<dbReference type="InterPro" id="IPR000014">
    <property type="entry name" value="PAS"/>
</dbReference>
<dbReference type="Gene3D" id="3.30.450.20">
    <property type="entry name" value="PAS domain"/>
    <property type="match status" value="1"/>
</dbReference>
<accession>A0ABS4ENF9</accession>
<dbReference type="PANTHER" id="PTHR46663">
    <property type="entry name" value="DIGUANYLATE CYCLASE DGCT-RELATED"/>
    <property type="match status" value="1"/>
</dbReference>
<dbReference type="PROSITE" id="PS50887">
    <property type="entry name" value="GGDEF"/>
    <property type="match status" value="1"/>
</dbReference>
<gene>
    <name evidence="2" type="ORF">J2Z75_003009</name>
</gene>
<protein>
    <submittedName>
        <fullName evidence="2">Diguanylate cyclase (GGDEF)-like protein/PAS domain S-box-containing protein</fullName>
    </submittedName>
</protein>
<proteinExistence type="predicted"/>
<dbReference type="InterPro" id="IPR000160">
    <property type="entry name" value="GGDEF_dom"/>
</dbReference>
<feature type="domain" description="GGDEF" evidence="1">
    <location>
        <begin position="174"/>
        <end position="308"/>
    </location>
</feature>